<proteinExistence type="inferred from homology"/>
<evidence type="ECO:0000256" key="1">
    <source>
        <dbReference type="ARBA" id="ARBA00005254"/>
    </source>
</evidence>
<dbReference type="GO" id="GO:0008300">
    <property type="term" value="P:isoprenoid catabolic process"/>
    <property type="evidence" value="ECO:0007669"/>
    <property type="project" value="TreeGrafter"/>
</dbReference>
<dbReference type="SUPFAM" id="SSF52096">
    <property type="entry name" value="ClpP/crotonase"/>
    <property type="match status" value="1"/>
</dbReference>
<name>A0AAW8EQX0_VARPD</name>
<dbReference type="Gene3D" id="3.90.226.10">
    <property type="entry name" value="2-enoyl-CoA Hydratase, Chain A, domain 1"/>
    <property type="match status" value="1"/>
</dbReference>
<evidence type="ECO:0000313" key="3">
    <source>
        <dbReference type="Proteomes" id="UP001224845"/>
    </source>
</evidence>
<comment type="caution">
    <text evidence="2">The sequence shown here is derived from an EMBL/GenBank/DDBJ whole genome shotgun (WGS) entry which is preliminary data.</text>
</comment>
<dbReference type="PANTHER" id="PTHR42964:SF1">
    <property type="entry name" value="POLYKETIDE BIOSYNTHESIS ENOYL-COA HYDRATASE PKSH-RELATED"/>
    <property type="match status" value="1"/>
</dbReference>
<dbReference type="Pfam" id="PF00378">
    <property type="entry name" value="ECH_1"/>
    <property type="match status" value="1"/>
</dbReference>
<dbReference type="EMBL" id="JAUSRV010000020">
    <property type="protein sequence ID" value="MDP9974834.1"/>
    <property type="molecule type" value="Genomic_DNA"/>
</dbReference>
<dbReference type="InterPro" id="IPR001753">
    <property type="entry name" value="Enoyl-CoA_hydra/iso"/>
</dbReference>
<dbReference type="GO" id="GO:0003824">
    <property type="term" value="F:catalytic activity"/>
    <property type="evidence" value="ECO:0007669"/>
    <property type="project" value="UniProtKB-ARBA"/>
</dbReference>
<dbReference type="InterPro" id="IPR029045">
    <property type="entry name" value="ClpP/crotonase-like_dom_sf"/>
</dbReference>
<organism evidence="2 3">
    <name type="scientific">Variovorax paradoxus</name>
    <dbReference type="NCBI Taxonomy" id="34073"/>
    <lineage>
        <taxon>Bacteria</taxon>
        <taxon>Pseudomonadati</taxon>
        <taxon>Pseudomonadota</taxon>
        <taxon>Betaproteobacteria</taxon>
        <taxon>Burkholderiales</taxon>
        <taxon>Comamonadaceae</taxon>
        <taxon>Variovorax</taxon>
    </lineage>
</organism>
<dbReference type="InterPro" id="IPR051683">
    <property type="entry name" value="Enoyl-CoA_Hydratase/Isomerase"/>
</dbReference>
<evidence type="ECO:0000313" key="2">
    <source>
        <dbReference type="EMBL" id="MDP9974834.1"/>
    </source>
</evidence>
<dbReference type="PANTHER" id="PTHR42964">
    <property type="entry name" value="ENOYL-COA HYDRATASE"/>
    <property type="match status" value="1"/>
</dbReference>
<dbReference type="RefSeq" id="WP_307596870.1">
    <property type="nucleotide sequence ID" value="NZ_JAUSRV010000020.1"/>
</dbReference>
<reference evidence="2" key="1">
    <citation type="submission" date="2023-07" db="EMBL/GenBank/DDBJ databases">
        <title>Sorghum-associated microbial communities from plants grown in Nebraska, USA.</title>
        <authorList>
            <person name="Schachtman D."/>
        </authorList>
    </citation>
    <scope>NUCLEOTIDE SEQUENCE</scope>
    <source>
        <strain evidence="2">DS3315</strain>
    </source>
</reference>
<comment type="similarity">
    <text evidence="1">Belongs to the enoyl-CoA hydratase/isomerase family.</text>
</comment>
<sequence length="254" mass="27361">MSTPQEPVLLEDCGDYGLIRLNRPAQRNAMNSAARKGLLQCLERARSAHKVLVITGQDGSFCSGVDLKEVASATQRERELAPREWVEVLLAIRRHPAVFIAAVGGYALGGGVSLINVCDLAIAAHEAQIGMPELGFGMYPAMAGPSTQMMLPSKRAAWMVLTADRIDGRTAAQWGLVNESVPLPELEGAADALAKRIARHDAIALSESKRALEMIPKRITELEPAFDYAMALNVGIRTRTTAQTEGIAAFKDKA</sequence>
<protein>
    <submittedName>
        <fullName evidence="2">Enoyl-CoA hydratase/carnithine racemase</fullName>
    </submittedName>
</protein>
<dbReference type="AlphaFoldDB" id="A0AAW8EQX0"/>
<dbReference type="CDD" id="cd06558">
    <property type="entry name" value="crotonase-like"/>
    <property type="match status" value="1"/>
</dbReference>
<gene>
    <name evidence="2" type="ORF">J2W39_006118</name>
</gene>
<dbReference type="Proteomes" id="UP001224845">
    <property type="component" value="Unassembled WGS sequence"/>
</dbReference>
<accession>A0AAW8EQX0</accession>